<comment type="caution">
    <text evidence="1">The sequence shown here is derived from an EMBL/GenBank/DDBJ whole genome shotgun (WGS) entry which is preliminary data.</text>
</comment>
<dbReference type="SUPFAM" id="SSF53067">
    <property type="entry name" value="Actin-like ATPase domain"/>
    <property type="match status" value="1"/>
</dbReference>
<sequence>MVFDLVIGIDFGTSGVGVAYHQPDGTDPPDKRNAQDNDITRLTWGSDSFKKIPAKVGYAYTHEQEPTCWGFQVPADNTGVHVQEWFKMKFGSPKFDQRQMEKVFKDYLSRLNTEISTRLTRDVLRGKSWADANVSFHFSRPSTWNTALVGRFKELVEDAGFGQAPHAAHGYGLHTVDVSLVEPQATAALHLRSDASPVQFKSGQCIIVVDAGAGTTDFSLLKVSNDERGMSRLEEGSPVAGRNIGSAHIDQALQTRIAEVLEPYSYALDCEVDKVAWIMRCSEEFQDAKRTFGTSSSIDAIPVPHLKDPESSLGDRIESGVMNGLQKDLRAAFDEQLDKIQGCIRLLPDSLEDRHYLLLSGGLGSSPYVQERLKSFCHHHKALEETEVVASEEPRMAVSIGLVYDAMNNGKLLAEICCPTSFGLVFRMPDKIPTTSKWRSKWQELKRRGLFPNQDSLATGVDWFIKEGTKRTNGEEVTHSYTTSFKEGAARICEVQIIPSSDKDPSPVEKDHTQRCIVMRVDLSRSDPVKESITWRNKSYVTIPFSVKATIRPATVDFRCVDSKGKVVSGRVRFPADGGQNVRPLLMG</sequence>
<evidence type="ECO:0000313" key="1">
    <source>
        <dbReference type="EMBL" id="RSL78198.1"/>
    </source>
</evidence>
<organism evidence="1 2">
    <name type="scientific">Fusarium floridanum</name>
    <dbReference type="NCBI Taxonomy" id="1325733"/>
    <lineage>
        <taxon>Eukaryota</taxon>
        <taxon>Fungi</taxon>
        <taxon>Dikarya</taxon>
        <taxon>Ascomycota</taxon>
        <taxon>Pezizomycotina</taxon>
        <taxon>Sordariomycetes</taxon>
        <taxon>Hypocreomycetidae</taxon>
        <taxon>Hypocreales</taxon>
        <taxon>Nectriaceae</taxon>
        <taxon>Fusarium</taxon>
        <taxon>Fusarium solani species complex</taxon>
    </lineage>
</organism>
<dbReference type="InterPro" id="IPR043129">
    <property type="entry name" value="ATPase_NBD"/>
</dbReference>
<keyword evidence="2" id="KW-1185">Reference proteome</keyword>
<dbReference type="Proteomes" id="UP000287972">
    <property type="component" value="Unassembled WGS sequence"/>
</dbReference>
<reference evidence="1 2" key="1">
    <citation type="submission" date="2017-06" db="EMBL/GenBank/DDBJ databases">
        <title>Comparative genomic analysis of Ambrosia Fusariam Clade fungi.</title>
        <authorList>
            <person name="Stajich J.E."/>
            <person name="Carrillo J."/>
            <person name="Kijimoto T."/>
            <person name="Eskalen A."/>
            <person name="O'Donnell K."/>
            <person name="Kasson M."/>
        </authorList>
    </citation>
    <scope>NUCLEOTIDE SEQUENCE [LARGE SCALE GENOMIC DNA]</scope>
    <source>
        <strain evidence="1 2">NRRL62606</strain>
    </source>
</reference>
<proteinExistence type="predicted"/>
<name>A0A428RL09_9HYPO</name>
<accession>A0A428RL09</accession>
<dbReference type="AlphaFoldDB" id="A0A428RL09"/>
<gene>
    <name evidence="1" type="ORF">CEP51_008418</name>
</gene>
<dbReference type="PANTHER" id="PTHR42749">
    <property type="entry name" value="CELL SHAPE-DETERMINING PROTEIN MREB"/>
    <property type="match status" value="1"/>
</dbReference>
<protein>
    <submittedName>
        <fullName evidence="1">Uncharacterized protein</fullName>
    </submittedName>
</protein>
<dbReference type="CDD" id="cd10170">
    <property type="entry name" value="ASKHA_NBD_HSP70"/>
    <property type="match status" value="1"/>
</dbReference>
<dbReference type="Gene3D" id="3.90.640.10">
    <property type="entry name" value="Actin, Chain A, domain 4"/>
    <property type="match status" value="1"/>
</dbReference>
<evidence type="ECO:0000313" key="2">
    <source>
        <dbReference type="Proteomes" id="UP000287972"/>
    </source>
</evidence>
<dbReference type="EMBL" id="NKCL01000217">
    <property type="protein sequence ID" value="RSL78198.1"/>
    <property type="molecule type" value="Genomic_DNA"/>
</dbReference>
<dbReference type="PANTHER" id="PTHR42749:SF1">
    <property type="entry name" value="CELL SHAPE-DETERMINING PROTEIN MREB"/>
    <property type="match status" value="1"/>
</dbReference>
<dbReference type="Gene3D" id="3.30.420.40">
    <property type="match status" value="2"/>
</dbReference>